<dbReference type="PANTHER" id="PTHR22916:SF3">
    <property type="entry name" value="UDP-GLCNAC:BETAGAL BETA-1,3-N-ACETYLGLUCOSAMINYLTRANSFERASE-LIKE PROTEIN 1"/>
    <property type="match status" value="1"/>
</dbReference>
<dbReference type="PANTHER" id="PTHR22916">
    <property type="entry name" value="GLYCOSYLTRANSFERASE"/>
    <property type="match status" value="1"/>
</dbReference>
<accession>A0A229P4R8</accession>
<dbReference type="SUPFAM" id="SSF53448">
    <property type="entry name" value="Nucleotide-diphospho-sugar transferases"/>
    <property type="match status" value="1"/>
</dbReference>
<organism evidence="3 4">
    <name type="scientific">Paenibacillus herberti</name>
    <dbReference type="NCBI Taxonomy" id="1619309"/>
    <lineage>
        <taxon>Bacteria</taxon>
        <taxon>Bacillati</taxon>
        <taxon>Bacillota</taxon>
        <taxon>Bacilli</taxon>
        <taxon>Bacillales</taxon>
        <taxon>Paenibacillaceae</taxon>
        <taxon>Paenibacillus</taxon>
    </lineage>
</organism>
<feature type="domain" description="Glycosyltransferase 2-like" evidence="2">
    <location>
        <begin position="6"/>
        <end position="157"/>
    </location>
</feature>
<keyword evidence="3" id="KW-0808">Transferase</keyword>
<evidence type="ECO:0000313" key="4">
    <source>
        <dbReference type="Proteomes" id="UP000215145"/>
    </source>
</evidence>
<dbReference type="EMBL" id="NMUQ01000001">
    <property type="protein sequence ID" value="OXM17090.1"/>
    <property type="molecule type" value="Genomic_DNA"/>
</dbReference>
<name>A0A229P4R8_9BACL</name>
<dbReference type="OrthoDB" id="9785185at2"/>
<evidence type="ECO:0000313" key="3">
    <source>
        <dbReference type="EMBL" id="OXM17090.1"/>
    </source>
</evidence>
<dbReference type="InterPro" id="IPR001173">
    <property type="entry name" value="Glyco_trans_2-like"/>
</dbReference>
<dbReference type="Proteomes" id="UP000215145">
    <property type="component" value="Unassembled WGS sequence"/>
</dbReference>
<dbReference type="InterPro" id="IPR029044">
    <property type="entry name" value="Nucleotide-diphossugar_trans"/>
</dbReference>
<dbReference type="AlphaFoldDB" id="A0A229P4R8"/>
<evidence type="ECO:0000256" key="1">
    <source>
        <dbReference type="ARBA" id="ARBA00006739"/>
    </source>
</evidence>
<sequence length="238" mass="27240">MLPIVTVVIPFYNCPYISQAIKSVLDQSYPNIEIIVVDDGSTKNHHLLEPYRSRIVYLRKPNGGTASALNHGMQSATGRYVAWLSSDDMFTRDKVLNQVSFMEEKQAQFSFTDFHTINENSHITHHFSTAKFPTEKAFITAMLDYCPVNGCTVMMLRHLIEAVGWFNASLPYTHDYDLWVRIALNGVGMHYLNEPLTLYRRHSRMGTVKHISHIEPEFKKIKAQYASILRAKLSGMPD</sequence>
<comment type="caution">
    <text evidence="3">The sequence shown here is derived from an EMBL/GenBank/DDBJ whole genome shotgun (WGS) entry which is preliminary data.</text>
</comment>
<reference evidence="3 4" key="1">
    <citation type="submission" date="2017-07" db="EMBL/GenBank/DDBJ databases">
        <title>Paenibacillus herberti R33 genome sequencing and assembly.</title>
        <authorList>
            <person name="Su W."/>
        </authorList>
    </citation>
    <scope>NUCLEOTIDE SEQUENCE [LARGE SCALE GENOMIC DNA]</scope>
    <source>
        <strain evidence="3 4">R33</strain>
    </source>
</reference>
<comment type="similarity">
    <text evidence="1">Belongs to the glycosyltransferase 2 family.</text>
</comment>
<gene>
    <name evidence="3" type="ORF">CGZ75_10825</name>
</gene>
<dbReference type="RefSeq" id="WP_089524167.1">
    <property type="nucleotide sequence ID" value="NZ_NMUQ01000001.1"/>
</dbReference>
<dbReference type="GO" id="GO:0016758">
    <property type="term" value="F:hexosyltransferase activity"/>
    <property type="evidence" value="ECO:0007669"/>
    <property type="project" value="UniProtKB-ARBA"/>
</dbReference>
<evidence type="ECO:0000259" key="2">
    <source>
        <dbReference type="Pfam" id="PF00535"/>
    </source>
</evidence>
<proteinExistence type="inferred from homology"/>
<keyword evidence="4" id="KW-1185">Reference proteome</keyword>
<protein>
    <submittedName>
        <fullName evidence="3">Glycosyl transferase</fullName>
    </submittedName>
</protein>
<dbReference type="Gene3D" id="3.90.550.10">
    <property type="entry name" value="Spore Coat Polysaccharide Biosynthesis Protein SpsA, Chain A"/>
    <property type="match status" value="1"/>
</dbReference>
<dbReference type="Pfam" id="PF00535">
    <property type="entry name" value="Glycos_transf_2"/>
    <property type="match status" value="1"/>
</dbReference>